<dbReference type="HOGENOM" id="CLU_2055072_0_0_1"/>
<dbReference type="InParanoid" id="M3YNE8"/>
<dbReference type="EMBL" id="AEYP01018623">
    <property type="status" value="NOT_ANNOTATED_CDS"/>
    <property type="molecule type" value="Genomic_DNA"/>
</dbReference>
<proteinExistence type="predicted"/>
<accession>M3YNE8</accession>
<dbReference type="Ensembl" id="ENSMPUT00000013064.1">
    <property type="protein sequence ID" value="ENSMPUP00000012855.1"/>
    <property type="gene ID" value="ENSMPUG00000012955.1"/>
</dbReference>
<feature type="region of interest" description="Disordered" evidence="1">
    <location>
        <begin position="53"/>
        <end position="120"/>
    </location>
</feature>
<organism evidence="2">
    <name type="scientific">Mustela putorius furo</name>
    <name type="common">European domestic ferret</name>
    <name type="synonym">Mustela furo</name>
    <dbReference type="NCBI Taxonomy" id="9669"/>
    <lineage>
        <taxon>Eukaryota</taxon>
        <taxon>Metazoa</taxon>
        <taxon>Chordata</taxon>
        <taxon>Craniata</taxon>
        <taxon>Vertebrata</taxon>
        <taxon>Euteleostomi</taxon>
        <taxon>Mammalia</taxon>
        <taxon>Eutheria</taxon>
        <taxon>Laurasiatheria</taxon>
        <taxon>Carnivora</taxon>
        <taxon>Caniformia</taxon>
        <taxon>Musteloidea</taxon>
        <taxon>Mustelidae</taxon>
        <taxon>Mustelinae</taxon>
        <taxon>Mustela</taxon>
    </lineage>
</organism>
<feature type="region of interest" description="Disordered" evidence="1">
    <location>
        <begin position="1"/>
        <end position="35"/>
    </location>
</feature>
<sequence length="120" mass="13201">GQPEKSSRAEASGAWGAASSRPLRREEGGRVGRPLGSFWSCPWRSHVLTVSLRPGAPDRRGTGVVRQKKQFSSWHEPRLPVRDGLHRFSSGPRLTRESWPDTALQGSGRRVSGVQDSQST</sequence>
<dbReference type="AlphaFoldDB" id="M3YNE8"/>
<feature type="compositionally biased region" description="Low complexity" evidence="1">
    <location>
        <begin position="9"/>
        <end position="21"/>
    </location>
</feature>
<protein>
    <submittedName>
        <fullName evidence="2">Uncharacterized protein</fullName>
    </submittedName>
</protein>
<evidence type="ECO:0000313" key="2">
    <source>
        <dbReference type="Ensembl" id="ENSMPUP00000012855.1"/>
    </source>
</evidence>
<name>M3YNE8_MUSPF</name>
<feature type="compositionally biased region" description="Basic and acidic residues" evidence="1">
    <location>
        <begin position="75"/>
        <end position="86"/>
    </location>
</feature>
<evidence type="ECO:0000256" key="1">
    <source>
        <dbReference type="SAM" id="MobiDB-lite"/>
    </source>
</evidence>
<reference evidence="2" key="1">
    <citation type="submission" date="2024-06" db="UniProtKB">
        <authorList>
            <consortium name="Ensembl"/>
        </authorList>
    </citation>
    <scope>IDENTIFICATION</scope>
</reference>